<dbReference type="InterPro" id="IPR003593">
    <property type="entry name" value="AAA+_ATPase"/>
</dbReference>
<dbReference type="InterPro" id="IPR003959">
    <property type="entry name" value="ATPase_AAA_core"/>
</dbReference>
<keyword evidence="3 14" id="KW-0645">Protease</keyword>
<dbReference type="Pfam" id="PF00004">
    <property type="entry name" value="AAA"/>
    <property type="match status" value="1"/>
</dbReference>
<dbReference type="Gene3D" id="3.30.230.10">
    <property type="match status" value="1"/>
</dbReference>
<dbReference type="Gene3D" id="2.30.130.40">
    <property type="entry name" value="LON domain-like"/>
    <property type="match status" value="1"/>
</dbReference>
<dbReference type="SMART" id="SM00464">
    <property type="entry name" value="LON"/>
    <property type="match status" value="1"/>
</dbReference>
<dbReference type="KEGG" id="pmet:G4Y79_11225"/>
<dbReference type="InterPro" id="IPR027543">
    <property type="entry name" value="Lon_bac"/>
</dbReference>
<dbReference type="InterPro" id="IPR004815">
    <property type="entry name" value="Lon_bac/euk-typ"/>
</dbReference>
<dbReference type="PROSITE" id="PS01046">
    <property type="entry name" value="LON_SER"/>
    <property type="match status" value="1"/>
</dbReference>
<dbReference type="SUPFAM" id="SSF54211">
    <property type="entry name" value="Ribosomal protein S5 domain 2-like"/>
    <property type="match status" value="1"/>
</dbReference>
<evidence type="ECO:0000256" key="13">
    <source>
        <dbReference type="ARBA" id="ARBA00082722"/>
    </source>
</evidence>
<protein>
    <recommendedName>
        <fullName evidence="12 14">Lon protease</fullName>
        <ecNumber evidence="11 14">3.4.21.53</ecNumber>
    </recommendedName>
    <alternativeName>
        <fullName evidence="13 14">ATP-dependent protease La</fullName>
    </alternativeName>
</protein>
<feature type="domain" description="Lon N-terminal" evidence="22">
    <location>
        <begin position="27"/>
        <end position="220"/>
    </location>
</feature>
<feature type="binding site" evidence="14 17">
    <location>
        <begin position="388"/>
        <end position="395"/>
    </location>
    <ligand>
        <name>ATP</name>
        <dbReference type="ChEBI" id="CHEBI:30616"/>
    </ligand>
</feature>
<feature type="compositionally biased region" description="Basic and acidic residues" evidence="20">
    <location>
        <begin position="11"/>
        <end position="20"/>
    </location>
</feature>
<evidence type="ECO:0000256" key="19">
    <source>
        <dbReference type="RuleBase" id="RU000591"/>
    </source>
</evidence>
<dbReference type="GO" id="GO:0005737">
    <property type="term" value="C:cytoplasm"/>
    <property type="evidence" value="ECO:0007669"/>
    <property type="project" value="UniProtKB-SubCell"/>
</dbReference>
<evidence type="ECO:0000256" key="10">
    <source>
        <dbReference type="ARBA" id="ARBA00053875"/>
    </source>
</evidence>
<dbReference type="NCBIfam" id="TIGR00763">
    <property type="entry name" value="lon"/>
    <property type="match status" value="1"/>
</dbReference>
<feature type="domain" description="Lon proteolytic" evidence="21">
    <location>
        <begin position="626"/>
        <end position="807"/>
    </location>
</feature>
<keyword evidence="24" id="KW-1185">Reference proteome</keyword>
<dbReference type="PROSITE" id="PS51787">
    <property type="entry name" value="LON_N"/>
    <property type="match status" value="1"/>
</dbReference>
<dbReference type="InterPro" id="IPR027417">
    <property type="entry name" value="P-loop_NTPase"/>
</dbReference>
<dbReference type="SUPFAM" id="SSF52540">
    <property type="entry name" value="P-loop containing nucleoside triphosphate hydrolases"/>
    <property type="match status" value="1"/>
</dbReference>
<dbReference type="AlphaFoldDB" id="A0A7S8IGU3"/>
<evidence type="ECO:0000256" key="11">
    <source>
        <dbReference type="ARBA" id="ARBA00066743"/>
    </source>
</evidence>
<dbReference type="Pfam" id="PF22667">
    <property type="entry name" value="Lon_lid"/>
    <property type="match status" value="1"/>
</dbReference>
<dbReference type="Gene3D" id="3.40.50.300">
    <property type="entry name" value="P-loop containing nucleotide triphosphate hydrolases"/>
    <property type="match status" value="1"/>
</dbReference>
<dbReference type="Proteomes" id="UP000594468">
    <property type="component" value="Chromosome"/>
</dbReference>
<dbReference type="PRINTS" id="PR00830">
    <property type="entry name" value="ENDOLAPTASE"/>
</dbReference>
<dbReference type="InterPro" id="IPR008268">
    <property type="entry name" value="Peptidase_S16_AS"/>
</dbReference>
<keyword evidence="8 14" id="KW-0346">Stress response</keyword>
<dbReference type="Pfam" id="PF05362">
    <property type="entry name" value="Lon_C"/>
    <property type="match status" value="1"/>
</dbReference>
<dbReference type="GO" id="GO:0006515">
    <property type="term" value="P:protein quality control for misfolded or incompletely synthesized proteins"/>
    <property type="evidence" value="ECO:0007669"/>
    <property type="project" value="UniProtKB-UniRule"/>
</dbReference>
<keyword evidence="5 14" id="KW-0378">Hydrolase</keyword>
<evidence type="ECO:0000256" key="2">
    <source>
        <dbReference type="ARBA" id="ARBA00022490"/>
    </source>
</evidence>
<dbReference type="PIRSF" id="PIRSF001174">
    <property type="entry name" value="Lon_proteas"/>
    <property type="match status" value="1"/>
</dbReference>
<comment type="similarity">
    <text evidence="14 15 18 19">Belongs to the peptidase S16 family.</text>
</comment>
<keyword evidence="2 14" id="KW-0963">Cytoplasm</keyword>
<evidence type="ECO:0000256" key="18">
    <source>
        <dbReference type="PROSITE-ProRule" id="PRU01122"/>
    </source>
</evidence>
<dbReference type="InterPro" id="IPR003111">
    <property type="entry name" value="Lon_prtase_N"/>
</dbReference>
<evidence type="ECO:0000259" key="22">
    <source>
        <dbReference type="PROSITE" id="PS51787"/>
    </source>
</evidence>
<dbReference type="InterPro" id="IPR027065">
    <property type="entry name" value="Lon_Prtase"/>
</dbReference>
<proteinExistence type="evidence at transcript level"/>
<reference evidence="23 24" key="1">
    <citation type="submission" date="2020-02" db="EMBL/GenBank/DDBJ databases">
        <authorList>
            <person name="Zheng R.K."/>
            <person name="Sun C.M."/>
        </authorList>
    </citation>
    <scope>NUCLEOTIDE SEQUENCE [LARGE SCALE GENOMIC DNA]</scope>
    <source>
        <strain evidence="24">rifampicinis</strain>
    </source>
</reference>
<accession>A0A7S8IGU3</accession>
<comment type="subcellular location">
    <subcellularLocation>
        <location evidence="1 14 15">Cytoplasm</location>
    </subcellularLocation>
</comment>
<comment type="function">
    <text evidence="10 14">ATP-dependent serine protease that mediates the selective degradation of mutant and abnormal proteins as well as certain short-lived regulatory proteins. Required for cellular homeostasis and for survival from DNA damage and developmental changes induced by stress. Degrades polypeptides processively to yield small peptide fragments that are 5 to 10 amino acids long. Binds to DNA in a double-stranded, site-specific manner.</text>
</comment>
<evidence type="ECO:0000259" key="21">
    <source>
        <dbReference type="PROSITE" id="PS51786"/>
    </source>
</evidence>
<dbReference type="EMBL" id="CP062983">
    <property type="protein sequence ID" value="QPC85186.1"/>
    <property type="molecule type" value="Genomic_DNA"/>
</dbReference>
<dbReference type="InterPro" id="IPR008269">
    <property type="entry name" value="Lon_proteolytic"/>
</dbReference>
<comment type="subunit">
    <text evidence="14 15">Homohexamer. Organized in a ring with a central cavity.</text>
</comment>
<comment type="catalytic activity">
    <reaction evidence="9 14 15 18">
        <text>Hydrolysis of proteins in presence of ATP.</text>
        <dbReference type="EC" id="3.4.21.53"/>
    </reaction>
</comment>
<dbReference type="PROSITE" id="PS51786">
    <property type="entry name" value="LON_PROTEOLYTIC"/>
    <property type="match status" value="1"/>
</dbReference>
<evidence type="ECO:0000313" key="23">
    <source>
        <dbReference type="EMBL" id="QPC85186.1"/>
    </source>
</evidence>
<gene>
    <name evidence="14 23" type="primary">lon</name>
    <name evidence="23" type="ORF">G4Y79_11225</name>
</gene>
<keyword evidence="4 14" id="KW-0547">Nucleotide-binding</keyword>
<keyword evidence="7 14" id="KW-0067">ATP-binding</keyword>
<dbReference type="GO" id="GO:0005524">
    <property type="term" value="F:ATP binding"/>
    <property type="evidence" value="ECO:0007669"/>
    <property type="project" value="UniProtKB-UniRule"/>
</dbReference>
<evidence type="ECO:0000256" key="12">
    <source>
        <dbReference type="ARBA" id="ARBA00071934"/>
    </source>
</evidence>
<dbReference type="GO" id="GO:0016887">
    <property type="term" value="F:ATP hydrolysis activity"/>
    <property type="evidence" value="ECO:0007669"/>
    <property type="project" value="UniProtKB-UniRule"/>
</dbReference>
<dbReference type="HAMAP" id="MF_01973">
    <property type="entry name" value="lon_bact"/>
    <property type="match status" value="1"/>
</dbReference>
<dbReference type="GO" id="GO:0004176">
    <property type="term" value="F:ATP-dependent peptidase activity"/>
    <property type="evidence" value="ECO:0007669"/>
    <property type="project" value="UniProtKB-UniRule"/>
</dbReference>
<feature type="region of interest" description="Disordered" evidence="20">
    <location>
        <begin position="1"/>
        <end position="20"/>
    </location>
</feature>
<dbReference type="InterPro" id="IPR046336">
    <property type="entry name" value="Lon_prtase_N_sf"/>
</dbReference>
<feature type="active site" evidence="14 16">
    <location>
        <position position="713"/>
    </location>
</feature>
<dbReference type="FunFam" id="1.20.5.5270:FF:000002">
    <property type="entry name" value="Lon protease homolog"/>
    <property type="match status" value="1"/>
</dbReference>
<evidence type="ECO:0000256" key="15">
    <source>
        <dbReference type="PIRNR" id="PIRNR001174"/>
    </source>
</evidence>
<dbReference type="InterPro" id="IPR014721">
    <property type="entry name" value="Ribsml_uS5_D2-typ_fold_subgr"/>
</dbReference>
<dbReference type="CDD" id="cd19500">
    <property type="entry name" value="RecA-like_Lon"/>
    <property type="match status" value="1"/>
</dbReference>
<dbReference type="InterPro" id="IPR054594">
    <property type="entry name" value="Lon_lid"/>
</dbReference>
<dbReference type="InterPro" id="IPR020568">
    <property type="entry name" value="Ribosomal_Su5_D2-typ_SF"/>
</dbReference>
<dbReference type="Gene3D" id="1.20.5.5270">
    <property type="match status" value="1"/>
</dbReference>
<dbReference type="Gene3D" id="1.10.8.60">
    <property type="match status" value="1"/>
</dbReference>
<dbReference type="FunFam" id="3.40.50.300:FF:000021">
    <property type="entry name" value="Lon protease homolog"/>
    <property type="match status" value="1"/>
</dbReference>
<dbReference type="PANTHER" id="PTHR10046">
    <property type="entry name" value="ATP DEPENDENT LON PROTEASE FAMILY MEMBER"/>
    <property type="match status" value="1"/>
</dbReference>
<dbReference type="GO" id="GO:0004252">
    <property type="term" value="F:serine-type endopeptidase activity"/>
    <property type="evidence" value="ECO:0007669"/>
    <property type="project" value="UniProtKB-UniRule"/>
</dbReference>
<evidence type="ECO:0000256" key="6">
    <source>
        <dbReference type="ARBA" id="ARBA00022825"/>
    </source>
</evidence>
<keyword evidence="6 14" id="KW-0720">Serine protease</keyword>
<organism evidence="23 24">
    <name type="scientific">Phototrophicus methaneseepsis</name>
    <dbReference type="NCBI Taxonomy" id="2710758"/>
    <lineage>
        <taxon>Bacteria</taxon>
        <taxon>Bacillati</taxon>
        <taxon>Chloroflexota</taxon>
        <taxon>Candidatus Thermofontia</taxon>
        <taxon>Phototrophicales</taxon>
        <taxon>Phototrophicaceae</taxon>
        <taxon>Phototrophicus</taxon>
    </lineage>
</organism>
<evidence type="ECO:0000256" key="5">
    <source>
        <dbReference type="ARBA" id="ARBA00022801"/>
    </source>
</evidence>
<evidence type="ECO:0000313" key="24">
    <source>
        <dbReference type="Proteomes" id="UP000594468"/>
    </source>
</evidence>
<feature type="active site" evidence="14 16">
    <location>
        <position position="756"/>
    </location>
</feature>
<evidence type="ECO:0000256" key="14">
    <source>
        <dbReference type="HAMAP-Rule" id="MF_01973"/>
    </source>
</evidence>
<dbReference type="GO" id="GO:0043565">
    <property type="term" value="F:sequence-specific DNA binding"/>
    <property type="evidence" value="ECO:0007669"/>
    <property type="project" value="UniProtKB-UniRule"/>
</dbReference>
<evidence type="ECO:0000256" key="3">
    <source>
        <dbReference type="ARBA" id="ARBA00022670"/>
    </source>
</evidence>
<evidence type="ECO:0000256" key="16">
    <source>
        <dbReference type="PIRSR" id="PIRSR001174-1"/>
    </source>
</evidence>
<evidence type="ECO:0000256" key="9">
    <source>
        <dbReference type="ARBA" id="ARBA00050665"/>
    </source>
</evidence>
<evidence type="ECO:0000256" key="17">
    <source>
        <dbReference type="PIRSR" id="PIRSR001174-2"/>
    </source>
</evidence>
<evidence type="ECO:0000256" key="8">
    <source>
        <dbReference type="ARBA" id="ARBA00023016"/>
    </source>
</evidence>
<dbReference type="EC" id="3.4.21.53" evidence="11 14"/>
<evidence type="ECO:0000256" key="4">
    <source>
        <dbReference type="ARBA" id="ARBA00022741"/>
    </source>
</evidence>
<evidence type="ECO:0000256" key="7">
    <source>
        <dbReference type="ARBA" id="ARBA00022840"/>
    </source>
</evidence>
<sequence>MSSGNGSPHAITEEDKARDTNEFPAEVPILPLRGLVVYPHTAIPLTVGQQRSLKLVDDVIEGNRLVGLVTAFDPDMETPGPDDIYRVGTLAAIHRLFRAPDGTIRLLVQGLKRIRINEYTSEEPYLKASISEIPESVESELEVEALERNVMDQFRHLADLMPSIPPELVTTALATDDPLQLAYSVATYIRIDLEKAQELLELESTQEKLRYLLELLNKEVEVLELGRKIQSEAQSEMEKSQREYYLREQLKAIQRELAEGDDQTEEVGQFRKAIEEAGMSEEARGEAERELDRLSKLSVASAEYGVIRTYLDWLVNMPWNKRTDDNLDISHARQVLNEDHYGLKDIKERILEFLAVRKLRSERSDELEETPLSQVRRERQGAILCFVGPPGVGKTSLGASIARAMGRKFIRLSLGGVRDEAEIRGFRRTYIGAMPGRIVQTLRRAESRNPLIMLDEVDKLGRDFRGDPASALLELLDPEQNAEFRDTYLDVPFDLSEVFFITTANSLDTIPGPLLDRMELIQLSGYTEQEKLAIASQYLVPRQIRENGLREEEIDFDDEALLTIIRDFTREAGVRNLEREIGRAARKVVTRIAEGTNDTVEIDPEEVRDLLGKPRFGYRTELEDRTDLPGVATGLAWTPVGGDVLFIEATSMPGDKAFQYTGQLGDVMQESARIALSYIRSKAADFNVENQFFKENELHLHVPAGATPKDGPSAGVTMAVALASLLTHRPTRHNVAMTGELTLNGQVLPVGGIKDKVLAAHRIGVDTVILPKKNEPDLEELPDEVRDQMTFVLIDHVDKAFEVALDQTVA</sequence>
<name>A0A7S8IGU3_9CHLR</name>
<dbReference type="GO" id="GO:0034605">
    <property type="term" value="P:cellular response to heat"/>
    <property type="evidence" value="ECO:0007669"/>
    <property type="project" value="UniProtKB-UniRule"/>
</dbReference>
<dbReference type="Pfam" id="PF02190">
    <property type="entry name" value="LON_substr_bdg"/>
    <property type="match status" value="1"/>
</dbReference>
<dbReference type="SMART" id="SM00382">
    <property type="entry name" value="AAA"/>
    <property type="match status" value="1"/>
</dbReference>
<dbReference type="Gene3D" id="1.20.58.1480">
    <property type="match status" value="1"/>
</dbReference>
<dbReference type="InterPro" id="IPR015947">
    <property type="entry name" value="PUA-like_sf"/>
</dbReference>
<dbReference type="SUPFAM" id="SSF88697">
    <property type="entry name" value="PUA domain-like"/>
    <property type="match status" value="1"/>
</dbReference>
<evidence type="ECO:0000256" key="1">
    <source>
        <dbReference type="ARBA" id="ARBA00004496"/>
    </source>
</evidence>
<evidence type="ECO:0000256" key="20">
    <source>
        <dbReference type="SAM" id="MobiDB-lite"/>
    </source>
</evidence>
<comment type="induction">
    <text evidence="14">By heat shock.</text>
</comment>